<keyword evidence="4" id="KW-1185">Reference proteome</keyword>
<reference evidence="3" key="1">
    <citation type="journal article" date="2022" name="Int. J. Mol. Sci.">
        <title>Draft Genome of Tanacetum Coccineum: Genomic Comparison of Closely Related Tanacetum-Family Plants.</title>
        <authorList>
            <person name="Yamashiro T."/>
            <person name="Shiraishi A."/>
            <person name="Nakayama K."/>
            <person name="Satake H."/>
        </authorList>
    </citation>
    <scope>NUCLEOTIDE SEQUENCE</scope>
</reference>
<dbReference type="Gene3D" id="3.40.710.10">
    <property type="entry name" value="DD-peptidase/beta-lactamase superfamily"/>
    <property type="match status" value="1"/>
</dbReference>
<protein>
    <recommendedName>
        <fullName evidence="2">Beta-lactamase-related domain-containing protein</fullName>
    </recommendedName>
</protein>
<dbReference type="InterPro" id="IPR044844">
    <property type="entry name" value="Trans_IPPS_euk-type"/>
</dbReference>
<evidence type="ECO:0000259" key="2">
    <source>
        <dbReference type="Pfam" id="PF00144"/>
    </source>
</evidence>
<dbReference type="InterPro" id="IPR001466">
    <property type="entry name" value="Beta-lactam-related"/>
</dbReference>
<gene>
    <name evidence="3" type="ORF">Tco_1125217</name>
</gene>
<evidence type="ECO:0000313" key="3">
    <source>
        <dbReference type="EMBL" id="GJU08787.1"/>
    </source>
</evidence>
<dbReference type="Gene3D" id="1.10.600.10">
    <property type="entry name" value="Farnesyl Diphosphate Synthase"/>
    <property type="match status" value="1"/>
</dbReference>
<name>A0ABQ5J8D8_9ASTR</name>
<feature type="compositionally biased region" description="Basic residues" evidence="1">
    <location>
        <begin position="25"/>
        <end position="41"/>
    </location>
</feature>
<dbReference type="SUPFAM" id="SSF56601">
    <property type="entry name" value="beta-lactamase/transpeptidase-like"/>
    <property type="match status" value="1"/>
</dbReference>
<dbReference type="PANTHER" id="PTHR11626:SF2">
    <property type="entry name" value="SQUALENE SYNTHASE"/>
    <property type="match status" value="1"/>
</dbReference>
<dbReference type="InterPro" id="IPR012338">
    <property type="entry name" value="Beta-lactam/transpept-like"/>
</dbReference>
<accession>A0ABQ5J8D8</accession>
<comment type="caution">
    <text evidence="3">The sequence shown here is derived from an EMBL/GenBank/DDBJ whole genome shotgun (WGS) entry which is preliminary data.</text>
</comment>
<organism evidence="3 4">
    <name type="scientific">Tanacetum coccineum</name>
    <dbReference type="NCBI Taxonomy" id="301880"/>
    <lineage>
        <taxon>Eukaryota</taxon>
        <taxon>Viridiplantae</taxon>
        <taxon>Streptophyta</taxon>
        <taxon>Embryophyta</taxon>
        <taxon>Tracheophyta</taxon>
        <taxon>Spermatophyta</taxon>
        <taxon>Magnoliopsida</taxon>
        <taxon>eudicotyledons</taxon>
        <taxon>Gunneridae</taxon>
        <taxon>Pentapetalae</taxon>
        <taxon>asterids</taxon>
        <taxon>campanulids</taxon>
        <taxon>Asterales</taxon>
        <taxon>Asteraceae</taxon>
        <taxon>Asteroideae</taxon>
        <taxon>Anthemideae</taxon>
        <taxon>Anthemidinae</taxon>
        <taxon>Tanacetum</taxon>
    </lineage>
</organism>
<sequence>MSSMVTKRAHQNGLDTKAERSRKQLKERKNRAKKIRGVKKNKAGDAAKKKKGIMRPDADTLLGNGLARSMPTSGALDRVAEKLNLPFFELFLDDTYVPQDLRHKDNSEKALECLNDMVTNSLRHMEVCLKYMSDLHDPSIFRSTQNELATVNTVEIAKKNYLVNFVFDSLIKNYEVAASSLGEELFHVVVQGALTDAFVRENDLVVNAYGMAALVQLQTTLTLILLSTTDKMDCMKDAIPIQTTWSGPLVDPAASKKKYVDSTSKSSKYMVILRLKQLIFSFKHYEGTPVLSNMRAAKYDLPTKMSGQEQYQVCAYKDGEVIIDTAAGVLRKYDPRPVQPHSLFPVFSITKVVTCDTRNVVTTYFLARRKTILLERECRIELSELLEEKITSVSIMQSMPNQQISQLWEELNKERATLASLQLRNQGLFILRPGVNYGEDPKSLRKEP</sequence>
<dbReference type="PANTHER" id="PTHR11626">
    <property type="entry name" value="FARNESYL-DIPHOSPHATE FARNESYLTRANSFERASE"/>
    <property type="match status" value="1"/>
</dbReference>
<evidence type="ECO:0000313" key="4">
    <source>
        <dbReference type="Proteomes" id="UP001151760"/>
    </source>
</evidence>
<dbReference type="EMBL" id="BQNB010021667">
    <property type="protein sequence ID" value="GJU08787.1"/>
    <property type="molecule type" value="Genomic_DNA"/>
</dbReference>
<dbReference type="Proteomes" id="UP001151760">
    <property type="component" value="Unassembled WGS sequence"/>
</dbReference>
<feature type="region of interest" description="Disordered" evidence="1">
    <location>
        <begin position="1"/>
        <end position="51"/>
    </location>
</feature>
<proteinExistence type="predicted"/>
<reference evidence="3" key="2">
    <citation type="submission" date="2022-01" db="EMBL/GenBank/DDBJ databases">
        <authorList>
            <person name="Yamashiro T."/>
            <person name="Shiraishi A."/>
            <person name="Satake H."/>
            <person name="Nakayama K."/>
        </authorList>
    </citation>
    <scope>NUCLEOTIDE SEQUENCE</scope>
</reference>
<feature type="domain" description="Beta-lactamase-related" evidence="2">
    <location>
        <begin position="312"/>
        <end position="355"/>
    </location>
</feature>
<evidence type="ECO:0000256" key="1">
    <source>
        <dbReference type="SAM" id="MobiDB-lite"/>
    </source>
</evidence>
<dbReference type="InterPro" id="IPR008949">
    <property type="entry name" value="Isoprenoid_synthase_dom_sf"/>
</dbReference>
<dbReference type="Pfam" id="PF00144">
    <property type="entry name" value="Beta-lactamase"/>
    <property type="match status" value="1"/>
</dbReference>